<evidence type="ECO:0000313" key="1">
    <source>
        <dbReference type="EMBL" id="KAG8443585.1"/>
    </source>
</evidence>
<dbReference type="EMBL" id="JAACNH010000005">
    <property type="protein sequence ID" value="KAG8443585.1"/>
    <property type="molecule type" value="Genomic_DNA"/>
</dbReference>
<sequence>MPFNTACPVLTNKYHVQCVHQIQRAQRECWGITKEEIRIGAALGPAVTLQYFYPEKGFLQDWESSLRTQNKMWNGFSAATLHLML</sequence>
<dbReference type="Proteomes" id="UP000812440">
    <property type="component" value="Chromosome 6"/>
</dbReference>
<gene>
    <name evidence="1" type="ORF">GDO86_012113</name>
</gene>
<evidence type="ECO:0000313" key="2">
    <source>
        <dbReference type="Proteomes" id="UP000812440"/>
    </source>
</evidence>
<name>A0A8T2JE36_9PIPI</name>
<proteinExistence type="predicted"/>
<accession>A0A8T2JE36</accession>
<dbReference type="AlphaFoldDB" id="A0A8T2JE36"/>
<comment type="caution">
    <text evidence="1">The sequence shown here is derived from an EMBL/GenBank/DDBJ whole genome shotgun (WGS) entry which is preliminary data.</text>
</comment>
<keyword evidence="2" id="KW-1185">Reference proteome</keyword>
<protein>
    <submittedName>
        <fullName evidence="1">Uncharacterized protein</fullName>
    </submittedName>
</protein>
<organism evidence="1 2">
    <name type="scientific">Hymenochirus boettgeri</name>
    <name type="common">Congo dwarf clawed frog</name>
    <dbReference type="NCBI Taxonomy" id="247094"/>
    <lineage>
        <taxon>Eukaryota</taxon>
        <taxon>Metazoa</taxon>
        <taxon>Chordata</taxon>
        <taxon>Craniata</taxon>
        <taxon>Vertebrata</taxon>
        <taxon>Euteleostomi</taxon>
        <taxon>Amphibia</taxon>
        <taxon>Batrachia</taxon>
        <taxon>Anura</taxon>
        <taxon>Pipoidea</taxon>
        <taxon>Pipidae</taxon>
        <taxon>Pipinae</taxon>
        <taxon>Hymenochirus</taxon>
    </lineage>
</organism>
<reference evidence="1" key="1">
    <citation type="thesis" date="2020" institute="ProQuest LLC" country="789 East Eisenhower Parkway, Ann Arbor, MI, USA">
        <title>Comparative Genomics and Chromosome Evolution.</title>
        <authorList>
            <person name="Mudd A.B."/>
        </authorList>
    </citation>
    <scope>NUCLEOTIDE SEQUENCE</scope>
    <source>
        <strain evidence="1">Female2</strain>
        <tissue evidence="1">Blood</tissue>
    </source>
</reference>